<dbReference type="GO" id="GO:0001965">
    <property type="term" value="F:G-protein alpha-subunit binding"/>
    <property type="evidence" value="ECO:0007669"/>
    <property type="project" value="Ensembl"/>
</dbReference>
<dbReference type="Proteomes" id="UP000429181">
    <property type="component" value="Chromosome 19"/>
</dbReference>
<feature type="compositionally biased region" description="Pro residues" evidence="5">
    <location>
        <begin position="506"/>
        <end position="515"/>
    </location>
</feature>
<evidence type="ECO:0000256" key="1">
    <source>
        <dbReference type="ARBA" id="ARBA00004529"/>
    </source>
</evidence>
<dbReference type="GeneTree" id="ENSGT00940000162866"/>
<name>A0A4W2GIB7_BOBOX</name>
<keyword evidence="2" id="KW-0963">Cytoplasm</keyword>
<dbReference type="GO" id="GO:0005886">
    <property type="term" value="C:plasma membrane"/>
    <property type="evidence" value="ECO:0007669"/>
    <property type="project" value="Ensembl"/>
</dbReference>
<dbReference type="InterPro" id="IPR003108">
    <property type="entry name" value="GAR_dom"/>
</dbReference>
<keyword evidence="3" id="KW-0206">Cytoskeleton</keyword>
<dbReference type="SMART" id="SM00243">
    <property type="entry name" value="GAS2"/>
    <property type="match status" value="1"/>
</dbReference>
<dbReference type="SUPFAM" id="SSF47576">
    <property type="entry name" value="Calponin-homology domain, CH-domain"/>
    <property type="match status" value="1"/>
</dbReference>
<dbReference type="InterPro" id="IPR036872">
    <property type="entry name" value="CH_dom_sf"/>
</dbReference>
<dbReference type="GO" id="GO:0005884">
    <property type="term" value="C:actin filament"/>
    <property type="evidence" value="ECO:0007669"/>
    <property type="project" value="Ensembl"/>
</dbReference>
<evidence type="ECO:0000313" key="8">
    <source>
        <dbReference type="Ensembl" id="ENSBIXP00005017794.1"/>
    </source>
</evidence>
<feature type="compositionally biased region" description="Polar residues" evidence="5">
    <location>
        <begin position="301"/>
        <end position="316"/>
    </location>
</feature>
<protein>
    <submittedName>
        <fullName evidence="8">Growth arrest specific 2 like 2</fullName>
    </submittedName>
</protein>
<dbReference type="InterPro" id="IPR001715">
    <property type="entry name" value="CH_dom"/>
</dbReference>
<dbReference type="FunFam" id="1.10.418.10:FF:000047">
    <property type="entry name" value="Growth arrest specific 2 like 1"/>
    <property type="match status" value="1"/>
</dbReference>
<evidence type="ECO:0000256" key="4">
    <source>
        <dbReference type="ARBA" id="ARBA00038441"/>
    </source>
</evidence>
<dbReference type="GO" id="GO:0051764">
    <property type="term" value="P:actin crosslink formation"/>
    <property type="evidence" value="ECO:0007669"/>
    <property type="project" value="TreeGrafter"/>
</dbReference>
<feature type="compositionally biased region" description="Basic residues" evidence="5">
    <location>
        <begin position="1"/>
        <end position="11"/>
    </location>
</feature>
<dbReference type="CDD" id="cd21268">
    <property type="entry name" value="CH_GAS2L1_2"/>
    <property type="match status" value="1"/>
</dbReference>
<dbReference type="PANTHER" id="PTHR46756">
    <property type="entry name" value="TRANSGELIN"/>
    <property type="match status" value="1"/>
</dbReference>
<feature type="domain" description="Calponin-homology (CH)" evidence="6">
    <location>
        <begin position="32"/>
        <end position="159"/>
    </location>
</feature>
<feature type="domain" description="GAR" evidence="7">
    <location>
        <begin position="201"/>
        <end position="273"/>
    </location>
</feature>
<dbReference type="GO" id="GO:0051015">
    <property type="term" value="F:actin filament binding"/>
    <property type="evidence" value="ECO:0007669"/>
    <property type="project" value="TreeGrafter"/>
</dbReference>
<gene>
    <name evidence="8" type="primary">GAS2L2</name>
</gene>
<dbReference type="GO" id="GO:0035371">
    <property type="term" value="C:microtubule plus-end"/>
    <property type="evidence" value="ECO:0007669"/>
    <property type="project" value="Ensembl"/>
</dbReference>
<dbReference type="GeneID" id="113877019"/>
<proteinExistence type="inferred from homology"/>
<evidence type="ECO:0000256" key="2">
    <source>
        <dbReference type="ARBA" id="ARBA00022490"/>
    </source>
</evidence>
<dbReference type="SMART" id="SM00033">
    <property type="entry name" value="CH"/>
    <property type="match status" value="1"/>
</dbReference>
<dbReference type="GO" id="GO:0060296">
    <property type="term" value="P:regulation of cilium beat frequency involved in ciliary motility"/>
    <property type="evidence" value="ECO:0007669"/>
    <property type="project" value="Ensembl"/>
</dbReference>
<dbReference type="GO" id="GO:0045745">
    <property type="term" value="P:positive regulation of G protein-coupled receptor signaling pathway"/>
    <property type="evidence" value="ECO:0007669"/>
    <property type="project" value="Ensembl"/>
</dbReference>
<dbReference type="CTD" id="246176"/>
<dbReference type="PROSITE" id="PS51460">
    <property type="entry name" value="GAR"/>
    <property type="match status" value="1"/>
</dbReference>
<feature type="compositionally biased region" description="Basic and acidic residues" evidence="5">
    <location>
        <begin position="401"/>
        <end position="413"/>
    </location>
</feature>
<dbReference type="Gene3D" id="3.30.920.20">
    <property type="entry name" value="Gas2-like domain"/>
    <property type="match status" value="1"/>
</dbReference>
<organism evidence="8 9">
    <name type="scientific">Bos indicus x Bos taurus</name>
    <name type="common">Hybrid cattle</name>
    <dbReference type="NCBI Taxonomy" id="30522"/>
    <lineage>
        <taxon>Eukaryota</taxon>
        <taxon>Metazoa</taxon>
        <taxon>Chordata</taxon>
        <taxon>Craniata</taxon>
        <taxon>Vertebrata</taxon>
        <taxon>Euteleostomi</taxon>
        <taxon>Mammalia</taxon>
        <taxon>Eutheria</taxon>
        <taxon>Laurasiatheria</taxon>
        <taxon>Artiodactyla</taxon>
        <taxon>Ruminantia</taxon>
        <taxon>Pecora</taxon>
        <taxon>Bovidae</taxon>
        <taxon>Bovinae</taxon>
        <taxon>Bos</taxon>
    </lineage>
</organism>
<evidence type="ECO:0000259" key="7">
    <source>
        <dbReference type="PROSITE" id="PS51460"/>
    </source>
</evidence>
<reference evidence="8" key="2">
    <citation type="submission" date="2025-08" db="UniProtKB">
        <authorList>
            <consortium name="Ensembl"/>
        </authorList>
    </citation>
    <scope>IDENTIFICATION</scope>
</reference>
<dbReference type="GO" id="GO:0008017">
    <property type="term" value="F:microtubule binding"/>
    <property type="evidence" value="ECO:0007669"/>
    <property type="project" value="InterPro"/>
</dbReference>
<evidence type="ECO:0000256" key="5">
    <source>
        <dbReference type="SAM" id="MobiDB-lite"/>
    </source>
</evidence>
<dbReference type="FunFam" id="3.30.920.20:FF:000004">
    <property type="entry name" value="GAS2-like protein 1 isoform X1"/>
    <property type="match status" value="1"/>
</dbReference>
<evidence type="ECO:0000256" key="3">
    <source>
        <dbReference type="ARBA" id="ARBA00023212"/>
    </source>
</evidence>
<feature type="compositionally biased region" description="Basic residues" evidence="5">
    <location>
        <begin position="753"/>
        <end position="762"/>
    </location>
</feature>
<evidence type="ECO:0000259" key="6">
    <source>
        <dbReference type="PROSITE" id="PS50021"/>
    </source>
</evidence>
<feature type="compositionally biased region" description="Basic residues" evidence="5">
    <location>
        <begin position="770"/>
        <end position="781"/>
    </location>
</feature>
<dbReference type="GO" id="GO:0008093">
    <property type="term" value="F:cytoskeletal anchor activity"/>
    <property type="evidence" value="ECO:0007669"/>
    <property type="project" value="TreeGrafter"/>
</dbReference>
<feature type="compositionally biased region" description="Basic and acidic residues" evidence="5">
    <location>
        <begin position="546"/>
        <end position="557"/>
    </location>
</feature>
<evidence type="ECO:0000313" key="9">
    <source>
        <dbReference type="Proteomes" id="UP000429181"/>
    </source>
</evidence>
<dbReference type="AlphaFoldDB" id="A0A4W2GIB7"/>
<feature type="region of interest" description="Disordered" evidence="5">
    <location>
        <begin position="816"/>
        <end position="875"/>
    </location>
</feature>
<dbReference type="GO" id="GO:0001725">
    <property type="term" value="C:stress fiber"/>
    <property type="evidence" value="ECO:0007669"/>
    <property type="project" value="UniProtKB-SubCell"/>
</dbReference>
<dbReference type="GO" id="GO:0031110">
    <property type="term" value="P:regulation of microtubule polymerization or depolymerization"/>
    <property type="evidence" value="ECO:0007669"/>
    <property type="project" value="Ensembl"/>
</dbReference>
<dbReference type="GO" id="GO:1904825">
    <property type="term" value="P:protein localization to microtubule plus-end"/>
    <property type="evidence" value="ECO:0007669"/>
    <property type="project" value="Ensembl"/>
</dbReference>
<comment type="similarity">
    <text evidence="4">Belongs to the GAS2 family.</text>
</comment>
<dbReference type="PANTHER" id="PTHR46756:SF14">
    <property type="entry name" value="GAS2-LIKE PROTEIN 2"/>
    <property type="match status" value="1"/>
</dbReference>
<dbReference type="GO" id="GO:0036064">
    <property type="term" value="C:ciliary basal body"/>
    <property type="evidence" value="ECO:0007669"/>
    <property type="project" value="Ensembl"/>
</dbReference>
<dbReference type="RefSeq" id="XP_027372496.1">
    <property type="nucleotide sequence ID" value="XM_027516695.1"/>
</dbReference>
<feature type="region of interest" description="Disordered" evidence="5">
    <location>
        <begin position="182"/>
        <end position="202"/>
    </location>
</feature>
<feature type="region of interest" description="Disordered" evidence="5">
    <location>
        <begin position="293"/>
        <end position="557"/>
    </location>
</feature>
<dbReference type="GO" id="GO:0005737">
    <property type="term" value="C:cytoplasm"/>
    <property type="evidence" value="ECO:0007669"/>
    <property type="project" value="TreeGrafter"/>
</dbReference>
<dbReference type="Ensembl" id="ENSBIXT00005029817.1">
    <property type="protein sequence ID" value="ENSBIXP00005017794.1"/>
    <property type="gene ID" value="ENSBIXG00005021333.1"/>
</dbReference>
<dbReference type="Pfam" id="PF02187">
    <property type="entry name" value="GAS2"/>
    <property type="match status" value="1"/>
</dbReference>
<accession>A0A4W2GIB7</accession>
<dbReference type="Pfam" id="PF00307">
    <property type="entry name" value="CH"/>
    <property type="match status" value="1"/>
</dbReference>
<feature type="compositionally biased region" description="Polar residues" evidence="5">
    <location>
        <begin position="724"/>
        <end position="742"/>
    </location>
</feature>
<dbReference type="SUPFAM" id="SSF143575">
    <property type="entry name" value="GAS2 domain-like"/>
    <property type="match status" value="1"/>
</dbReference>
<feature type="region of interest" description="Disordered" evidence="5">
    <location>
        <begin position="706"/>
        <end position="803"/>
    </location>
</feature>
<feature type="region of interest" description="Disordered" evidence="5">
    <location>
        <begin position="1"/>
        <end position="22"/>
    </location>
</feature>
<dbReference type="InterPro" id="IPR036534">
    <property type="entry name" value="GAR_dom_sf"/>
</dbReference>
<dbReference type="PROSITE" id="PS50021">
    <property type="entry name" value="CH"/>
    <property type="match status" value="1"/>
</dbReference>
<comment type="subcellular location">
    <subcellularLocation>
        <location evidence="1">Cytoplasm</location>
        <location evidence="1">Cytoskeleton</location>
        <location evidence="1">Stress fiber</location>
    </subcellularLocation>
</comment>
<feature type="compositionally biased region" description="Basic and acidic residues" evidence="5">
    <location>
        <begin position="343"/>
        <end position="357"/>
    </location>
</feature>
<dbReference type="Gene3D" id="1.10.418.10">
    <property type="entry name" value="Calponin-like domain"/>
    <property type="match status" value="1"/>
</dbReference>
<feature type="compositionally biased region" description="Pro residues" evidence="5">
    <location>
        <begin position="459"/>
        <end position="473"/>
    </location>
</feature>
<feature type="compositionally biased region" description="Pro residues" evidence="5">
    <location>
        <begin position="185"/>
        <end position="195"/>
    </location>
</feature>
<sequence>MPQPRASRRRPGTPGPRVSSIQPFKSSEQYLEAMKEDLAEWLRDLYGVDISAANFLQVLETGLVLCQHANAITEAALAFLAETPDQAQRLPLPRAGVSYNEAAQPRTFQARDNISNFIHWCRKEMGIQEVLMFETEDLVLRKNVKNVVLCLLELGRRAWRFGVAAPTLVRLEEEIEEELWLERALPPPKPPPPAPPERRPCHSRDLDQLVQSLVSHCTCPIQFSMVKVSEGKYRVGESNTLIFIRILRNHVMVRVGGGWDTLGHYLDKHDPCRCTSLSHKTGSFLQPPAHPVQHEVRVQDGPSQPQPTMTISRSQSPLPPVDWKTYTSSGRKLRTPAVSSPRPQREQRAGPGVHRETAPLLRCQEKSLAPSQRQLPAGDNLPRPQSSPTPRDQDPPCTSLGKREERHPPEPPRGRTPTSSVHERTDSRGTHARTPTPQRVRAPEATAKGTPARGLSPLPRSPSPAKPVGPRQPPWGEVEGASSQLREPAPVCSPPLVKGSTKIPVQLPPACPPTPGRGFAGTVSGGPSTELKRGPLPLRATSDLSGSRHEHCSVEEGQEDLKLDVQVTAEAGGPWGLGPQHREGRCTPLPSGRTKEQGIHHGLEEELPTNMKLLGMAGARPQGTGSVVIPRSGVYVPSLGGWWPDPGGLYDKVIQELIQDPPPLLKVDLGAWKAAPPGSPTPAVTAGPGSLKGKLRAQESGLRTVANPSAKGISTKAQGGQDCSAPTVSASPESLTLSPSDPSSERAKACPTKGKRTLRKPQRIPSIYKLKLRPRIRPRRDHRPEKRPSRIPKPLTCLPLGPVRAPLKGRLVRAALGSKGGEAALVDGASAGEEEDREERKEPAASLESGSPPSEGQGPWQLDPVPLSPEEESWV</sequence>
<reference evidence="8 9" key="1">
    <citation type="submission" date="2018-11" db="EMBL/GenBank/DDBJ databases">
        <title>Haplotype-resolved cattle genomes.</title>
        <authorList>
            <person name="Low W.Y."/>
            <person name="Tearle R."/>
            <person name="Bickhart D.M."/>
            <person name="Rosen B.D."/>
            <person name="Koren S."/>
            <person name="Rhie A."/>
            <person name="Hiendleder S."/>
            <person name="Phillippy A.M."/>
            <person name="Smith T.P.L."/>
            <person name="Williams J.L."/>
        </authorList>
    </citation>
    <scope>NUCLEOTIDE SEQUENCE [LARGE SCALE GENOMIC DNA]</scope>
</reference>
<dbReference type="GO" id="GO:0001578">
    <property type="term" value="P:microtubule bundle formation"/>
    <property type="evidence" value="ECO:0007669"/>
    <property type="project" value="Ensembl"/>
</dbReference>